<feature type="region of interest" description="Disordered" evidence="4">
    <location>
        <begin position="36"/>
        <end position="62"/>
    </location>
</feature>
<dbReference type="Gene3D" id="1.10.287.950">
    <property type="entry name" value="Methyl-accepting chemotaxis protein"/>
    <property type="match status" value="1"/>
</dbReference>
<dbReference type="PROSITE" id="PS50111">
    <property type="entry name" value="CHEMOTAXIS_TRANSDUC_2"/>
    <property type="match status" value="1"/>
</dbReference>
<dbReference type="InterPro" id="IPR051310">
    <property type="entry name" value="MCP_chemotaxis"/>
</dbReference>
<evidence type="ECO:0000313" key="8">
    <source>
        <dbReference type="Proteomes" id="UP000247515"/>
    </source>
</evidence>
<keyword evidence="5" id="KW-0812">Transmembrane</keyword>
<dbReference type="PANTHER" id="PTHR43531">
    <property type="entry name" value="PROTEIN ICFG"/>
    <property type="match status" value="1"/>
</dbReference>
<feature type="transmembrane region" description="Helical" evidence="5">
    <location>
        <begin position="6"/>
        <end position="25"/>
    </location>
</feature>
<evidence type="ECO:0000313" key="7">
    <source>
        <dbReference type="EMBL" id="PXX19706.1"/>
    </source>
</evidence>
<evidence type="ECO:0000256" key="4">
    <source>
        <dbReference type="SAM" id="MobiDB-lite"/>
    </source>
</evidence>
<accession>A0ABX5N0T9</accession>
<name>A0ABX5N0T9_9BURK</name>
<keyword evidence="1" id="KW-0145">Chemotaxis</keyword>
<dbReference type="SUPFAM" id="SSF58104">
    <property type="entry name" value="Methyl-accepting chemotaxis protein (MCP) signaling domain"/>
    <property type="match status" value="1"/>
</dbReference>
<dbReference type="RefSeq" id="WP_181440930.1">
    <property type="nucleotide sequence ID" value="NZ_CAJMYN010000003.1"/>
</dbReference>
<evidence type="ECO:0000256" key="5">
    <source>
        <dbReference type="SAM" id="Phobius"/>
    </source>
</evidence>
<keyword evidence="5" id="KW-1133">Transmembrane helix</keyword>
<proteinExistence type="inferred from homology"/>
<keyword evidence="3" id="KW-0807">Transducer</keyword>
<feature type="domain" description="Methyl-accepting transducer" evidence="6">
    <location>
        <begin position="35"/>
        <end position="235"/>
    </location>
</feature>
<dbReference type="Proteomes" id="UP000247515">
    <property type="component" value="Unassembled WGS sequence"/>
</dbReference>
<sequence length="260" mass="28158">MVFPYLTGALAGAVIVAIGAVVLHLRARARTNAALQSQRAQHDEQLAQASAQADDAQSRAAEEHDALAAQIETLRAELAQRKSVADAMEAALAAERSRGADALQRVERIAAEAARLRQMSMTFERWHEQMISLMAQNHDMHQKNQELSSIVSHVLIVSLNASIEAARAGPAGRGFSIVAGEVRTLATRSQELSKSYRDSLHRNDLITAATFQDVQAGGKMIAASLASVDSLTQQLYAQLGELRTDVHIDAHFDKHTQAHA</sequence>
<organism evidence="7 8">
    <name type="scientific">Paraburkholderia tropica</name>
    <dbReference type="NCBI Taxonomy" id="92647"/>
    <lineage>
        <taxon>Bacteria</taxon>
        <taxon>Pseudomonadati</taxon>
        <taxon>Pseudomonadota</taxon>
        <taxon>Betaproteobacteria</taxon>
        <taxon>Burkholderiales</taxon>
        <taxon>Burkholderiaceae</taxon>
        <taxon>Paraburkholderia</taxon>
    </lineage>
</organism>
<comment type="caution">
    <text evidence="7">The sequence shown here is derived from an EMBL/GenBank/DDBJ whole genome shotgun (WGS) entry which is preliminary data.</text>
</comment>
<evidence type="ECO:0000256" key="3">
    <source>
        <dbReference type="PROSITE-ProRule" id="PRU00284"/>
    </source>
</evidence>
<dbReference type="PANTHER" id="PTHR43531:SF11">
    <property type="entry name" value="METHYL-ACCEPTING CHEMOTAXIS PROTEIN 3"/>
    <property type="match status" value="1"/>
</dbReference>
<protein>
    <submittedName>
        <fullName evidence="7">Methyl-accepting chemotaxis sensory transducer</fullName>
    </submittedName>
</protein>
<comment type="similarity">
    <text evidence="2">Belongs to the methyl-accepting chemotaxis (MCP) protein family.</text>
</comment>
<dbReference type="InterPro" id="IPR004089">
    <property type="entry name" value="MCPsignal_dom"/>
</dbReference>
<evidence type="ECO:0000256" key="2">
    <source>
        <dbReference type="ARBA" id="ARBA00029447"/>
    </source>
</evidence>
<keyword evidence="5" id="KW-0472">Membrane</keyword>
<gene>
    <name evidence="7" type="ORF">C7400_102131</name>
</gene>
<feature type="compositionally biased region" description="Low complexity" evidence="4">
    <location>
        <begin position="46"/>
        <end position="55"/>
    </location>
</feature>
<keyword evidence="8" id="KW-1185">Reference proteome</keyword>
<evidence type="ECO:0000256" key="1">
    <source>
        <dbReference type="ARBA" id="ARBA00022500"/>
    </source>
</evidence>
<dbReference type="EMBL" id="QJJV01000002">
    <property type="protein sequence ID" value="PXX19706.1"/>
    <property type="molecule type" value="Genomic_DNA"/>
</dbReference>
<reference evidence="7 8" key="1">
    <citation type="submission" date="2018-05" db="EMBL/GenBank/DDBJ databases">
        <title>Genomic Encyclopedia of Type Strains, Phase IV (KMG-V): Genome sequencing to study the core and pangenomes of soil and plant-associated prokaryotes.</title>
        <authorList>
            <person name="Whitman W."/>
        </authorList>
    </citation>
    <scope>NUCLEOTIDE SEQUENCE [LARGE SCALE GENOMIC DNA]</scope>
    <source>
        <strain evidence="7 8">SIr-6563</strain>
    </source>
</reference>
<dbReference type="Pfam" id="PF00015">
    <property type="entry name" value="MCPsignal"/>
    <property type="match status" value="1"/>
</dbReference>
<evidence type="ECO:0000259" key="6">
    <source>
        <dbReference type="PROSITE" id="PS50111"/>
    </source>
</evidence>